<name>A0ABP8GLX2_9BURK</name>
<keyword evidence="2" id="KW-0560">Oxidoreductase</keyword>
<reference evidence="6" key="1">
    <citation type="journal article" date="2019" name="Int. J. Syst. Evol. Microbiol.">
        <title>The Global Catalogue of Microorganisms (GCM) 10K type strain sequencing project: providing services to taxonomists for standard genome sequencing and annotation.</title>
        <authorList>
            <consortium name="The Broad Institute Genomics Platform"/>
            <consortium name="The Broad Institute Genome Sequencing Center for Infectious Disease"/>
            <person name="Wu L."/>
            <person name="Ma J."/>
        </authorList>
    </citation>
    <scope>NUCLEOTIDE SEQUENCE [LARGE SCALE GENOMIC DNA]</scope>
    <source>
        <strain evidence="6">JCM 17666</strain>
    </source>
</reference>
<keyword evidence="3" id="KW-0045">Antibiotic biosynthesis</keyword>
<dbReference type="SUPFAM" id="SSF51197">
    <property type="entry name" value="Clavaminate synthase-like"/>
    <property type="match status" value="1"/>
</dbReference>
<evidence type="ECO:0000313" key="5">
    <source>
        <dbReference type="EMBL" id="GAA4326446.1"/>
    </source>
</evidence>
<accession>A0ABP8GLX2</accession>
<protein>
    <submittedName>
        <fullName evidence="5">TauD/TfdA family dioxygenase</fullName>
    </submittedName>
</protein>
<dbReference type="GO" id="GO:0051213">
    <property type="term" value="F:dioxygenase activity"/>
    <property type="evidence" value="ECO:0007669"/>
    <property type="project" value="UniProtKB-KW"/>
</dbReference>
<sequence>MTPVYRQIIDHPSAWTRRSLGGDGPLRRRLTAAELDGVDRLLDATAHLAPQQATRADFDHPAVNALMAGLRDEIMHGRGAVIVEGLDPGRYDAERLERIYWGLGTHLGIGAAQSARGDRLGYVQNQADDEVKRGYRSLRELHMHTDSYELVGLMCVRKAKSGGLSGLVSGLALHNEILRTRPELLEPLYRGYRYASDEARFSSKAITDEAIPAFCAVDGVVSCCYEPAHMKNAAQYLGEPLPADLAQACDYFDELSMRDDLALRLQLQPGEFMLWHNYICLHSRTAFEDDPQQRRLLLRLWLSVPDGRPVDPAFRIRAETYERIYREARARAA</sequence>
<dbReference type="Proteomes" id="UP001501671">
    <property type="component" value="Unassembled WGS sequence"/>
</dbReference>
<dbReference type="EMBL" id="BAABFO010000004">
    <property type="protein sequence ID" value="GAA4326446.1"/>
    <property type="molecule type" value="Genomic_DNA"/>
</dbReference>
<evidence type="ECO:0000259" key="4">
    <source>
        <dbReference type="Pfam" id="PF02668"/>
    </source>
</evidence>
<dbReference type="InterPro" id="IPR050411">
    <property type="entry name" value="AlphaKG_dependent_hydroxylases"/>
</dbReference>
<keyword evidence="5" id="KW-0223">Dioxygenase</keyword>
<feature type="domain" description="TauD/TfdA-like" evidence="4">
    <location>
        <begin position="47"/>
        <end position="301"/>
    </location>
</feature>
<dbReference type="InterPro" id="IPR042098">
    <property type="entry name" value="TauD-like_sf"/>
</dbReference>
<dbReference type="PANTHER" id="PTHR10696:SF56">
    <property type="entry name" value="TAUD_TFDA-LIKE DOMAIN-CONTAINING PROTEIN"/>
    <property type="match status" value="1"/>
</dbReference>
<dbReference type="Pfam" id="PF02668">
    <property type="entry name" value="TauD"/>
    <property type="match status" value="1"/>
</dbReference>
<evidence type="ECO:0000313" key="6">
    <source>
        <dbReference type="Proteomes" id="UP001501671"/>
    </source>
</evidence>
<dbReference type="Gene3D" id="3.60.130.10">
    <property type="entry name" value="Clavaminate synthase-like"/>
    <property type="match status" value="1"/>
</dbReference>
<proteinExistence type="predicted"/>
<evidence type="ECO:0000256" key="1">
    <source>
        <dbReference type="ARBA" id="ARBA00001954"/>
    </source>
</evidence>
<organism evidence="5 6">
    <name type="scientific">Pigmentiphaga soli</name>
    <dbReference type="NCBI Taxonomy" id="1007095"/>
    <lineage>
        <taxon>Bacteria</taxon>
        <taxon>Pseudomonadati</taxon>
        <taxon>Pseudomonadota</taxon>
        <taxon>Betaproteobacteria</taxon>
        <taxon>Burkholderiales</taxon>
        <taxon>Alcaligenaceae</taxon>
        <taxon>Pigmentiphaga</taxon>
    </lineage>
</organism>
<keyword evidence="6" id="KW-1185">Reference proteome</keyword>
<dbReference type="RefSeq" id="WP_345246944.1">
    <property type="nucleotide sequence ID" value="NZ_BAABFO010000004.1"/>
</dbReference>
<evidence type="ECO:0000256" key="3">
    <source>
        <dbReference type="ARBA" id="ARBA00023194"/>
    </source>
</evidence>
<evidence type="ECO:0000256" key="2">
    <source>
        <dbReference type="ARBA" id="ARBA00023002"/>
    </source>
</evidence>
<comment type="cofactor">
    <cofactor evidence="1">
        <name>Fe(2+)</name>
        <dbReference type="ChEBI" id="CHEBI:29033"/>
    </cofactor>
</comment>
<dbReference type="PANTHER" id="PTHR10696">
    <property type="entry name" value="GAMMA-BUTYROBETAINE HYDROXYLASE-RELATED"/>
    <property type="match status" value="1"/>
</dbReference>
<comment type="caution">
    <text evidence="5">The sequence shown here is derived from an EMBL/GenBank/DDBJ whole genome shotgun (WGS) entry which is preliminary data.</text>
</comment>
<dbReference type="InterPro" id="IPR003819">
    <property type="entry name" value="TauD/TfdA-like"/>
</dbReference>
<gene>
    <name evidence="5" type="ORF">GCM10023144_09880</name>
</gene>